<evidence type="ECO:0000313" key="2">
    <source>
        <dbReference type="Proteomes" id="UP000664265"/>
    </source>
</evidence>
<sequence length="181" mass="20758">MKDLWLTMPDSIIPYLNANDRLQFIDYNDLHVQATVTNKLQGECKMDTLTSNYVHVSLTPCSSIEMRLLPYANNDSILCVVKTYGDENKESQIYFYDQNWTLLPINVAQISSPSVTESKLTSFTNDSTYISDPVMIWMSLDINDDILVIHRSVTMVTNTEKKDINTNLLQTTIKWNGKTFN</sequence>
<comment type="caution">
    <text evidence="1">The sequence shown here is derived from an EMBL/GenBank/DDBJ whole genome shotgun (WGS) entry which is preliminary data.</text>
</comment>
<accession>A0ABS3M2N9</accession>
<dbReference type="SUPFAM" id="SSF160925">
    <property type="entry name" value="PG1388-like"/>
    <property type="match status" value="1"/>
</dbReference>
<gene>
    <name evidence="1" type="ORF">JHU38_01315</name>
</gene>
<keyword evidence="2" id="KW-1185">Reference proteome</keyword>
<protein>
    <submittedName>
        <fullName evidence="1">DUF3256 family protein</fullName>
    </submittedName>
</protein>
<dbReference type="EMBL" id="JAERMS010000002">
    <property type="protein sequence ID" value="MBO1362433.1"/>
    <property type="molecule type" value="Genomic_DNA"/>
</dbReference>
<organism evidence="1 2">
    <name type="scientific">Prevotella illustrans</name>
    <dbReference type="NCBI Taxonomy" id="2800387"/>
    <lineage>
        <taxon>Bacteria</taxon>
        <taxon>Pseudomonadati</taxon>
        <taxon>Bacteroidota</taxon>
        <taxon>Bacteroidia</taxon>
        <taxon>Bacteroidales</taxon>
        <taxon>Prevotellaceae</taxon>
        <taxon>Prevotella</taxon>
    </lineage>
</organism>
<reference evidence="1 2" key="1">
    <citation type="submission" date="2021-01" db="EMBL/GenBank/DDBJ databases">
        <title>Prevotella A2931 sp. nov.</title>
        <authorList>
            <person name="Buhl M."/>
            <person name="Oberhettinger P."/>
        </authorList>
    </citation>
    <scope>NUCLEOTIDE SEQUENCE [LARGE SCALE GENOMIC DNA]</scope>
    <source>
        <strain evidence="1 2">A2931</strain>
    </source>
</reference>
<dbReference type="InterPro" id="IPR021670">
    <property type="entry name" value="DUF3256"/>
</dbReference>
<name>A0ABS3M2N9_9BACT</name>
<proteinExistence type="predicted"/>
<dbReference type="Pfam" id="PF11644">
    <property type="entry name" value="DUF3256"/>
    <property type="match status" value="1"/>
</dbReference>
<dbReference type="Proteomes" id="UP000664265">
    <property type="component" value="Unassembled WGS sequence"/>
</dbReference>
<evidence type="ECO:0000313" key="1">
    <source>
        <dbReference type="EMBL" id="MBO1362433.1"/>
    </source>
</evidence>